<dbReference type="PANTHER" id="PTHR43539">
    <property type="entry name" value="FLAVIN-BINDING MONOOXYGENASE-LIKE PROTEIN (AFU_ORTHOLOGUE AFUA_4G09220)"/>
    <property type="match status" value="1"/>
</dbReference>
<keyword evidence="1" id="KW-0560">Oxidoreductase</keyword>
<dbReference type="EMBL" id="JBHSBM010000047">
    <property type="protein sequence ID" value="MFC4062554.1"/>
    <property type="molecule type" value="Genomic_DNA"/>
</dbReference>
<gene>
    <name evidence="2" type="ORF">ACFOWE_30000</name>
</gene>
<comment type="caution">
    <text evidence="2">The sequence shown here is derived from an EMBL/GenBank/DDBJ whole genome shotgun (WGS) entry which is preliminary data.</text>
</comment>
<dbReference type="PANTHER" id="PTHR43539:SF23">
    <property type="entry name" value="FAD-DEPENDENT OXIDOREDUCTASE DOMAIN-CONTAINING PROTEIN 2"/>
    <property type="match status" value="1"/>
</dbReference>
<dbReference type="PRINTS" id="PR00411">
    <property type="entry name" value="PNDRDTASEI"/>
</dbReference>
<organism evidence="2 3">
    <name type="scientific">Planomonospora corallina</name>
    <dbReference type="NCBI Taxonomy" id="1806052"/>
    <lineage>
        <taxon>Bacteria</taxon>
        <taxon>Bacillati</taxon>
        <taxon>Actinomycetota</taxon>
        <taxon>Actinomycetes</taxon>
        <taxon>Streptosporangiales</taxon>
        <taxon>Streptosporangiaceae</taxon>
        <taxon>Planomonospora</taxon>
    </lineage>
</organism>
<protein>
    <submittedName>
        <fullName evidence="2">NAD(P)-binding domain-containing protein</fullName>
    </submittedName>
</protein>
<evidence type="ECO:0000313" key="3">
    <source>
        <dbReference type="Proteomes" id="UP001595850"/>
    </source>
</evidence>
<name>A0ABV8IEZ1_9ACTN</name>
<reference evidence="3" key="1">
    <citation type="journal article" date="2019" name="Int. J. Syst. Evol. Microbiol.">
        <title>The Global Catalogue of Microorganisms (GCM) 10K type strain sequencing project: providing services to taxonomists for standard genome sequencing and annotation.</title>
        <authorList>
            <consortium name="The Broad Institute Genomics Platform"/>
            <consortium name="The Broad Institute Genome Sequencing Center for Infectious Disease"/>
            <person name="Wu L."/>
            <person name="Ma J."/>
        </authorList>
    </citation>
    <scope>NUCLEOTIDE SEQUENCE [LARGE SCALE GENOMIC DNA]</scope>
    <source>
        <strain evidence="3">TBRC 4489</strain>
    </source>
</reference>
<dbReference type="InterPro" id="IPR036188">
    <property type="entry name" value="FAD/NAD-bd_sf"/>
</dbReference>
<sequence>MTATGSGERVHRYLIVGAGPGGLQLSYFLQRAGADYLTLEREASPGAFFGRYPRHRRLISLNKVHTGAKDPEIALRWDWNSLLNDEGLLFPRYSQEYFPHADDLVRYLADFRREHDLRVRFSTPVDRVERTDGHFVVHSGDQVFRAECLIMATGWGGPHVPEIPGIEHAVGYEDMPVDGAEFADQRVLIIGKGNSAFETAQAMLGHAAVIHLASPSPVRLAWTSKHPGHVRGQYGALLDSYWFKTLHGVLECQVDRIWREGDEFRAAITYTLADGEQAVLEYDTVLRCTGFTMDTSVFDESCRPRLAPNGRMPAIRPDFQSANVDGLYFAGTLMQARDFKRASSAFIDGFRYNLRTLATLLAERYDGVPLEVRTLPADSDRLTGAMLERVNHSSALWTQFEYLCDVYVVDAAAGHVRHYTDLPEDYAVERFSGEALYFTVTLRWGREKYDDVFAIQRHPTPERAHESAFLHPVVRAWRHSEQVAEQHLLEDLLAQWRDPVRHVRPLRAFLAALLPGAEPGRSAGL</sequence>
<dbReference type="Proteomes" id="UP001595850">
    <property type="component" value="Unassembled WGS sequence"/>
</dbReference>
<dbReference type="RefSeq" id="WP_377293767.1">
    <property type="nucleotide sequence ID" value="NZ_JBHSBM010000047.1"/>
</dbReference>
<dbReference type="SUPFAM" id="SSF51905">
    <property type="entry name" value="FAD/NAD(P)-binding domain"/>
    <property type="match status" value="1"/>
</dbReference>
<proteinExistence type="predicted"/>
<evidence type="ECO:0000256" key="1">
    <source>
        <dbReference type="ARBA" id="ARBA00023002"/>
    </source>
</evidence>
<dbReference type="InterPro" id="IPR050982">
    <property type="entry name" value="Auxin_biosynth/cation_transpt"/>
</dbReference>
<dbReference type="Pfam" id="PF13738">
    <property type="entry name" value="Pyr_redox_3"/>
    <property type="match status" value="1"/>
</dbReference>
<keyword evidence="3" id="KW-1185">Reference proteome</keyword>
<accession>A0ABV8IEZ1</accession>
<dbReference type="PRINTS" id="PR00368">
    <property type="entry name" value="FADPNR"/>
</dbReference>
<dbReference type="Gene3D" id="3.50.50.60">
    <property type="entry name" value="FAD/NAD(P)-binding domain"/>
    <property type="match status" value="2"/>
</dbReference>
<evidence type="ECO:0000313" key="2">
    <source>
        <dbReference type="EMBL" id="MFC4062554.1"/>
    </source>
</evidence>